<name>A0A1M5XJ17_9BRAD</name>
<dbReference type="Proteomes" id="UP000189796">
    <property type="component" value="Chromosome I"/>
</dbReference>
<dbReference type="AlphaFoldDB" id="A0A1M5XJ17"/>
<dbReference type="OrthoDB" id="8234890at2"/>
<evidence type="ECO:0000313" key="1">
    <source>
        <dbReference type="EMBL" id="SHH99800.1"/>
    </source>
</evidence>
<accession>A0A1M5XJ17</accession>
<dbReference type="EMBL" id="LT670817">
    <property type="protein sequence ID" value="SHH99800.1"/>
    <property type="molecule type" value="Genomic_DNA"/>
</dbReference>
<protein>
    <submittedName>
        <fullName evidence="1">Uncharacterized protein</fullName>
    </submittedName>
</protein>
<gene>
    <name evidence="1" type="ORF">SAMN05443248_7384</name>
</gene>
<sequence>MPQISKAIFGVFAVALSLGAVQLASGRDLSGGLQVDEGTAPTTINRATKTDRAAAVAGPAIPMRTIQLRLQGISNTSILIRLPVVQARNGSSGPPVTKWLDRKMAVACEPVASVLTEAARQLEPGRCVT</sequence>
<evidence type="ECO:0000313" key="2">
    <source>
        <dbReference type="Proteomes" id="UP000189796"/>
    </source>
</evidence>
<organism evidence="1 2">
    <name type="scientific">Bradyrhizobium erythrophlei</name>
    <dbReference type="NCBI Taxonomy" id="1437360"/>
    <lineage>
        <taxon>Bacteria</taxon>
        <taxon>Pseudomonadati</taxon>
        <taxon>Pseudomonadota</taxon>
        <taxon>Alphaproteobacteria</taxon>
        <taxon>Hyphomicrobiales</taxon>
        <taxon>Nitrobacteraceae</taxon>
        <taxon>Bradyrhizobium</taxon>
    </lineage>
</organism>
<reference evidence="1 2" key="1">
    <citation type="submission" date="2016-11" db="EMBL/GenBank/DDBJ databases">
        <authorList>
            <person name="Jaros S."/>
            <person name="Januszkiewicz K."/>
            <person name="Wedrychowicz H."/>
        </authorList>
    </citation>
    <scope>NUCLEOTIDE SEQUENCE [LARGE SCALE GENOMIC DNA]</scope>
    <source>
        <strain evidence="1 2">GAS138</strain>
    </source>
</reference>
<proteinExistence type="predicted"/>
<dbReference type="RefSeq" id="WP_079607754.1">
    <property type="nucleotide sequence ID" value="NZ_LT670817.1"/>
</dbReference>